<proteinExistence type="predicted"/>
<feature type="transmembrane region" description="Helical" evidence="1">
    <location>
        <begin position="41"/>
        <end position="68"/>
    </location>
</feature>
<feature type="transmembrane region" description="Helical" evidence="1">
    <location>
        <begin position="140"/>
        <end position="162"/>
    </location>
</feature>
<evidence type="ECO:0000313" key="2">
    <source>
        <dbReference type="EMBL" id="KGM98112.1"/>
    </source>
</evidence>
<keyword evidence="1" id="KW-1133">Transmembrane helix</keyword>
<feature type="transmembrane region" description="Helical" evidence="1">
    <location>
        <begin position="74"/>
        <end position="92"/>
    </location>
</feature>
<dbReference type="Proteomes" id="UP000030012">
    <property type="component" value="Unassembled WGS sequence"/>
</dbReference>
<dbReference type="AlphaFoldDB" id="A0A0A0IAZ5"/>
<feature type="transmembrane region" description="Helical" evidence="1">
    <location>
        <begin position="102"/>
        <end position="120"/>
    </location>
</feature>
<keyword evidence="1" id="KW-0812">Transmembrane</keyword>
<keyword evidence="1" id="KW-0472">Membrane</keyword>
<dbReference type="Gene3D" id="1.10.1760.20">
    <property type="match status" value="1"/>
</dbReference>
<dbReference type="EMBL" id="JENJ01000003">
    <property type="protein sequence ID" value="KGM98112.1"/>
    <property type="molecule type" value="Genomic_DNA"/>
</dbReference>
<accession>A0A0A0IAZ5</accession>
<evidence type="ECO:0000313" key="3">
    <source>
        <dbReference type="Proteomes" id="UP000030012"/>
    </source>
</evidence>
<gene>
    <name evidence="2" type="ORF">Z968_01145</name>
</gene>
<comment type="caution">
    <text evidence="2">The sequence shown here is derived from an EMBL/GenBank/DDBJ whole genome shotgun (WGS) entry which is preliminary data.</text>
</comment>
<reference evidence="2 3" key="1">
    <citation type="submission" date="2014-01" db="EMBL/GenBank/DDBJ databases">
        <title>Plasmidome dynamics in the species complex Clostridium novyi sensu lato converts strains of independent lineages into distinctly different pathogens.</title>
        <authorList>
            <person name="Skarin H."/>
            <person name="Segerman B."/>
        </authorList>
    </citation>
    <scope>NUCLEOTIDE SEQUENCE [LARGE SCALE GENOMIC DNA]</scope>
    <source>
        <strain evidence="2 3">4552</strain>
    </source>
</reference>
<organism evidence="2 3">
    <name type="scientific">Clostridium novyi A str. 4552</name>
    <dbReference type="NCBI Taxonomy" id="1444289"/>
    <lineage>
        <taxon>Bacteria</taxon>
        <taxon>Bacillati</taxon>
        <taxon>Bacillota</taxon>
        <taxon>Clostridia</taxon>
        <taxon>Eubacteriales</taxon>
        <taxon>Clostridiaceae</taxon>
        <taxon>Clostridium</taxon>
    </lineage>
</organism>
<protein>
    <submittedName>
        <fullName evidence="2">Membrane protein</fullName>
    </submittedName>
</protein>
<feature type="transmembrane region" description="Helical" evidence="1">
    <location>
        <begin position="12"/>
        <end position="29"/>
    </location>
</feature>
<sequence>MMKASNITKGGILIALTLIFIYLSSIIPTNKLSLMTITSFIIILSIISLGVKTGILVFVASSILSFFIVTPKEIVFTYILFFGLYGFVKYYIEHFNNVPLELFLKLIYFNVSMFILFYLYKTLFIGDFSSYKIYFPIYTLIIFSEIIFFVFDYVLTLFVSYYNKHFASKF</sequence>
<name>A0A0A0IAZ5_CLONO</name>
<evidence type="ECO:0000256" key="1">
    <source>
        <dbReference type="SAM" id="Phobius"/>
    </source>
</evidence>